<dbReference type="EC" id="3.1.11.6" evidence="6"/>
<protein>
    <recommendedName>
        <fullName evidence="6">Exodeoxyribonuclease 7 small subunit</fullName>
        <ecNumber evidence="6">3.1.11.6</ecNumber>
    </recommendedName>
    <alternativeName>
        <fullName evidence="6">Exodeoxyribonuclease VII small subunit</fullName>
        <shortName evidence="6">Exonuclease VII small subunit</shortName>
    </alternativeName>
</protein>
<dbReference type="Pfam" id="PF02609">
    <property type="entry name" value="Exonuc_VII_S"/>
    <property type="match status" value="1"/>
</dbReference>
<proteinExistence type="inferred from homology"/>
<dbReference type="EMBL" id="VBOT01000125">
    <property type="protein sequence ID" value="TMQ49272.1"/>
    <property type="molecule type" value="Genomic_DNA"/>
</dbReference>
<comment type="caution">
    <text evidence="8">The sequence shown here is derived from an EMBL/GenBank/DDBJ whole genome shotgun (WGS) entry which is preliminary data.</text>
</comment>
<evidence type="ECO:0000256" key="1">
    <source>
        <dbReference type="ARBA" id="ARBA00009998"/>
    </source>
</evidence>
<dbReference type="NCBIfam" id="TIGR01280">
    <property type="entry name" value="xseB"/>
    <property type="match status" value="1"/>
</dbReference>
<dbReference type="InterPro" id="IPR037004">
    <property type="entry name" value="Exonuc_VII_ssu_sf"/>
</dbReference>
<dbReference type="GO" id="GO:0006308">
    <property type="term" value="P:DNA catabolic process"/>
    <property type="evidence" value="ECO:0007669"/>
    <property type="project" value="UniProtKB-UniRule"/>
</dbReference>
<dbReference type="Gene3D" id="1.10.287.1040">
    <property type="entry name" value="Exonuclease VII, small subunit"/>
    <property type="match status" value="1"/>
</dbReference>
<comment type="similarity">
    <text evidence="1 6">Belongs to the XseB family.</text>
</comment>
<dbReference type="GO" id="GO:0008855">
    <property type="term" value="F:exodeoxyribonuclease VII activity"/>
    <property type="evidence" value="ECO:0007669"/>
    <property type="project" value="UniProtKB-UniRule"/>
</dbReference>
<comment type="subunit">
    <text evidence="6">Heterooligomer composed of large and small subunits.</text>
</comment>
<evidence type="ECO:0000313" key="9">
    <source>
        <dbReference type="Proteomes" id="UP000320184"/>
    </source>
</evidence>
<evidence type="ECO:0000313" key="8">
    <source>
        <dbReference type="EMBL" id="TMQ49272.1"/>
    </source>
</evidence>
<reference evidence="8 9" key="1">
    <citation type="journal article" date="2019" name="Nat. Microbiol.">
        <title>Mediterranean grassland soil C-N compound turnover is dependent on rainfall and depth, and is mediated by genomically divergent microorganisms.</title>
        <authorList>
            <person name="Diamond S."/>
            <person name="Andeer P.F."/>
            <person name="Li Z."/>
            <person name="Crits-Christoph A."/>
            <person name="Burstein D."/>
            <person name="Anantharaman K."/>
            <person name="Lane K.R."/>
            <person name="Thomas B.C."/>
            <person name="Pan C."/>
            <person name="Northen T.R."/>
            <person name="Banfield J.F."/>
        </authorList>
    </citation>
    <scope>NUCLEOTIDE SEQUENCE [LARGE SCALE GENOMIC DNA]</scope>
    <source>
        <strain evidence="8">WS_3</strain>
    </source>
</reference>
<keyword evidence="2 6" id="KW-0963">Cytoplasm</keyword>
<name>A0A538SD29_UNCEI</name>
<evidence type="ECO:0000256" key="7">
    <source>
        <dbReference type="SAM" id="MobiDB-lite"/>
    </source>
</evidence>
<dbReference type="GO" id="GO:0009318">
    <property type="term" value="C:exodeoxyribonuclease VII complex"/>
    <property type="evidence" value="ECO:0007669"/>
    <property type="project" value="UniProtKB-UniRule"/>
</dbReference>
<dbReference type="AlphaFoldDB" id="A0A538SD29"/>
<evidence type="ECO:0000256" key="3">
    <source>
        <dbReference type="ARBA" id="ARBA00022722"/>
    </source>
</evidence>
<dbReference type="PANTHER" id="PTHR34137:SF1">
    <property type="entry name" value="EXODEOXYRIBONUCLEASE 7 SMALL SUBUNIT"/>
    <property type="match status" value="1"/>
</dbReference>
<dbReference type="PANTHER" id="PTHR34137">
    <property type="entry name" value="EXODEOXYRIBONUCLEASE 7 SMALL SUBUNIT"/>
    <property type="match status" value="1"/>
</dbReference>
<feature type="region of interest" description="Disordered" evidence="7">
    <location>
        <begin position="1"/>
        <end position="20"/>
    </location>
</feature>
<dbReference type="InterPro" id="IPR003761">
    <property type="entry name" value="Exonuc_VII_S"/>
</dbReference>
<dbReference type="SUPFAM" id="SSF116842">
    <property type="entry name" value="XseB-like"/>
    <property type="match status" value="1"/>
</dbReference>
<comment type="subcellular location">
    <subcellularLocation>
        <location evidence="6">Cytoplasm</location>
    </subcellularLocation>
</comment>
<dbReference type="Proteomes" id="UP000320184">
    <property type="component" value="Unassembled WGS sequence"/>
</dbReference>
<evidence type="ECO:0000256" key="4">
    <source>
        <dbReference type="ARBA" id="ARBA00022801"/>
    </source>
</evidence>
<keyword evidence="3 6" id="KW-0540">Nuclease</keyword>
<gene>
    <name evidence="6 8" type="primary">xseB</name>
    <name evidence="8" type="ORF">E6K73_10300</name>
</gene>
<evidence type="ECO:0000256" key="2">
    <source>
        <dbReference type="ARBA" id="ARBA00022490"/>
    </source>
</evidence>
<feature type="region of interest" description="Disordered" evidence="7">
    <location>
        <begin position="72"/>
        <end position="132"/>
    </location>
</feature>
<comment type="function">
    <text evidence="6">Bidirectionally degrades single-stranded DNA into large acid-insoluble oligonucleotides, which are then degraded further into small acid-soluble oligonucleotides.</text>
</comment>
<evidence type="ECO:0000256" key="6">
    <source>
        <dbReference type="HAMAP-Rule" id="MF_00337"/>
    </source>
</evidence>
<comment type="catalytic activity">
    <reaction evidence="6">
        <text>Exonucleolytic cleavage in either 5'- to 3'- or 3'- to 5'-direction to yield nucleoside 5'-phosphates.</text>
        <dbReference type="EC" id="3.1.11.6"/>
    </reaction>
</comment>
<dbReference type="GO" id="GO:0005829">
    <property type="term" value="C:cytosol"/>
    <property type="evidence" value="ECO:0007669"/>
    <property type="project" value="TreeGrafter"/>
</dbReference>
<keyword evidence="5 6" id="KW-0269">Exonuclease</keyword>
<organism evidence="8 9">
    <name type="scientific">Eiseniibacteriota bacterium</name>
    <dbReference type="NCBI Taxonomy" id="2212470"/>
    <lineage>
        <taxon>Bacteria</taxon>
        <taxon>Candidatus Eiseniibacteriota</taxon>
    </lineage>
</organism>
<keyword evidence="4 6" id="KW-0378">Hydrolase</keyword>
<sequence>MADRKQGTPAQAEGDRGPSFEEALARLETIVEELEGGALTLEESIARYEEGVQLARHLTRTLDEAEQRIERRVEAGKDGATATEPIELEGQGTEGPVSRRDEGHARPGARAAAPRRTDKPPRTDRGPEELPF</sequence>
<feature type="compositionally biased region" description="Basic and acidic residues" evidence="7">
    <location>
        <begin position="115"/>
        <end position="132"/>
    </location>
</feature>
<evidence type="ECO:0000256" key="5">
    <source>
        <dbReference type="ARBA" id="ARBA00022839"/>
    </source>
</evidence>
<accession>A0A538SD29</accession>
<dbReference type="HAMAP" id="MF_00337">
    <property type="entry name" value="Exonuc_7_S"/>
    <property type="match status" value="1"/>
</dbReference>